<keyword evidence="6" id="KW-1185">Reference proteome</keyword>
<dbReference type="STRING" id="1195236.CTER_0591"/>
<name>S0FXW9_RUMCE</name>
<dbReference type="AlphaFoldDB" id="S0FXW9"/>
<dbReference type="GO" id="GO:0007165">
    <property type="term" value="P:signal transduction"/>
    <property type="evidence" value="ECO:0007669"/>
    <property type="project" value="UniProtKB-KW"/>
</dbReference>
<dbReference type="InterPro" id="IPR004089">
    <property type="entry name" value="MCPsignal_dom"/>
</dbReference>
<keyword evidence="3" id="KW-1133">Transmembrane helix</keyword>
<feature type="domain" description="Methyl-accepting transducer" evidence="4">
    <location>
        <begin position="199"/>
        <end position="463"/>
    </location>
</feature>
<dbReference type="SUPFAM" id="SSF58104">
    <property type="entry name" value="Methyl-accepting chemotaxis protein (MCP) signaling domain"/>
    <property type="match status" value="1"/>
</dbReference>
<keyword evidence="1 2" id="KW-0807">Transducer</keyword>
<dbReference type="Proteomes" id="UP000014155">
    <property type="component" value="Unassembled WGS sequence"/>
</dbReference>
<dbReference type="PANTHER" id="PTHR32089:SF112">
    <property type="entry name" value="LYSOZYME-LIKE PROTEIN-RELATED"/>
    <property type="match status" value="1"/>
</dbReference>
<evidence type="ECO:0000313" key="6">
    <source>
        <dbReference type="Proteomes" id="UP000014155"/>
    </source>
</evidence>
<feature type="transmembrane region" description="Helical" evidence="3">
    <location>
        <begin position="133"/>
        <end position="151"/>
    </location>
</feature>
<gene>
    <name evidence="5" type="ORF">CTER_0591</name>
</gene>
<dbReference type="PROSITE" id="PS50111">
    <property type="entry name" value="CHEMOTAXIS_TRANSDUC_2"/>
    <property type="match status" value="1"/>
</dbReference>
<keyword evidence="3" id="KW-0812">Transmembrane</keyword>
<evidence type="ECO:0000259" key="4">
    <source>
        <dbReference type="PROSITE" id="PS50111"/>
    </source>
</evidence>
<accession>S0FXW9</accession>
<dbReference type="PATRIC" id="fig|1195236.3.peg.914"/>
<dbReference type="Pfam" id="PF00015">
    <property type="entry name" value="MCPsignal"/>
    <property type="match status" value="1"/>
</dbReference>
<reference evidence="5 6" key="1">
    <citation type="journal article" date="2013" name="Genome Announc.">
        <title>Draft Genome Sequence of the Cellulolytic, Mesophilic, Anaerobic Bacterium Clostridium termitidis Strain CT1112 (DSM 5398).</title>
        <authorList>
            <person name="Lal S."/>
            <person name="Ramachandran U."/>
            <person name="Zhang X."/>
            <person name="Munir R."/>
            <person name="Sparling R."/>
            <person name="Levin D.B."/>
        </authorList>
    </citation>
    <scope>NUCLEOTIDE SEQUENCE [LARGE SCALE GENOMIC DNA]</scope>
    <source>
        <strain evidence="5 6">CT1112</strain>
    </source>
</reference>
<evidence type="ECO:0000256" key="1">
    <source>
        <dbReference type="ARBA" id="ARBA00023224"/>
    </source>
</evidence>
<protein>
    <submittedName>
        <fullName evidence="5">Methyl-accepting chemotaxis protein</fullName>
    </submittedName>
</protein>
<evidence type="ECO:0000256" key="2">
    <source>
        <dbReference type="PROSITE-ProRule" id="PRU00284"/>
    </source>
</evidence>
<feature type="transmembrane region" description="Helical" evidence="3">
    <location>
        <begin position="65"/>
        <end position="83"/>
    </location>
</feature>
<dbReference type="eggNOG" id="COG0840">
    <property type="taxonomic scope" value="Bacteria"/>
</dbReference>
<dbReference type="RefSeq" id="WP_004623914.1">
    <property type="nucleotide sequence ID" value="NZ_AORV01000020.1"/>
</dbReference>
<evidence type="ECO:0000256" key="3">
    <source>
        <dbReference type="SAM" id="Phobius"/>
    </source>
</evidence>
<feature type="transmembrane region" description="Helical" evidence="3">
    <location>
        <begin position="12"/>
        <end position="32"/>
    </location>
</feature>
<sequence length="486" mass="53427">MKDTFMQVNTTKVNKIIAVILSVLFVGGVFLFFTHSIILGEVVGSLALELIFASFFIFRKKYPRLVMAVLFMAVLTITIPYIGGPYTGMIVVIVLCVVSLYLDKGILFSFGGLYSVTYVIMYYAANHKFDTDFFSTMGFLGLAVIVLYFVSKRSADLILLSNKKEAEAKELLDSLDKMVAVIQENTASLNVDINNCDNDIGTLKKISNIMALTIKAVTEGVISQTDSLTHISNMITGADEEMAEINQLSQNLASTSENTKHVVYESSDSINQMEVQMNIIKYAVQESLTTVEELNECMEEVNSFLSAINQISSQTNLLALNASIEAARAGEAGAGFSVVANEIKQLAGQSSNTVKHINKIIGDIQTRTQLVIEKANNGSAAVNEGENISRKVLAGFENIKSSFENIDEYIALEFSKTEHVSGIFSQIREQSLNISDISIKHSEATEEMLATTEEQNSSIEVIAESIRRINASSVKLRKLIENKNDL</sequence>
<organism evidence="5 6">
    <name type="scientific">Ruminiclostridium cellobioparum subsp. termitidis CT1112</name>
    <dbReference type="NCBI Taxonomy" id="1195236"/>
    <lineage>
        <taxon>Bacteria</taxon>
        <taxon>Bacillati</taxon>
        <taxon>Bacillota</taxon>
        <taxon>Clostridia</taxon>
        <taxon>Eubacteriales</taxon>
        <taxon>Oscillospiraceae</taxon>
        <taxon>Ruminiclostridium</taxon>
    </lineage>
</organism>
<feature type="transmembrane region" description="Helical" evidence="3">
    <location>
        <begin position="89"/>
        <end position="121"/>
    </location>
</feature>
<feature type="transmembrane region" description="Helical" evidence="3">
    <location>
        <begin position="38"/>
        <end position="58"/>
    </location>
</feature>
<comment type="caution">
    <text evidence="5">The sequence shown here is derived from an EMBL/GenBank/DDBJ whole genome shotgun (WGS) entry which is preliminary data.</text>
</comment>
<proteinExistence type="predicted"/>
<dbReference type="GO" id="GO:0016020">
    <property type="term" value="C:membrane"/>
    <property type="evidence" value="ECO:0007669"/>
    <property type="project" value="InterPro"/>
</dbReference>
<keyword evidence="3" id="KW-0472">Membrane</keyword>
<dbReference type="PANTHER" id="PTHR32089">
    <property type="entry name" value="METHYL-ACCEPTING CHEMOTAXIS PROTEIN MCPB"/>
    <property type="match status" value="1"/>
</dbReference>
<dbReference type="Gene3D" id="1.10.287.950">
    <property type="entry name" value="Methyl-accepting chemotaxis protein"/>
    <property type="match status" value="1"/>
</dbReference>
<dbReference type="EMBL" id="AORV01000020">
    <property type="protein sequence ID" value="EMS73418.1"/>
    <property type="molecule type" value="Genomic_DNA"/>
</dbReference>
<evidence type="ECO:0000313" key="5">
    <source>
        <dbReference type="EMBL" id="EMS73418.1"/>
    </source>
</evidence>
<dbReference type="SMART" id="SM00283">
    <property type="entry name" value="MA"/>
    <property type="match status" value="1"/>
</dbReference>